<dbReference type="CDD" id="cd22670">
    <property type="entry name" value="FHA_MEK1-like"/>
    <property type="match status" value="1"/>
</dbReference>
<dbReference type="PROSITE" id="PS00108">
    <property type="entry name" value="PROTEIN_KINASE_ST"/>
    <property type="match status" value="1"/>
</dbReference>
<dbReference type="Proteomes" id="UP001304243">
    <property type="component" value="Unassembled WGS sequence"/>
</dbReference>
<dbReference type="InterPro" id="IPR000253">
    <property type="entry name" value="FHA_dom"/>
</dbReference>
<reference evidence="4 5" key="1">
    <citation type="submission" date="2022-11" db="EMBL/GenBank/DDBJ databases">
        <title>Mucor velutinosus strain NIH1002 WGS.</title>
        <authorList>
            <person name="Subramanian P."/>
            <person name="Mullikin J.C."/>
            <person name="Segre J.A."/>
            <person name="Zelazny A.M."/>
        </authorList>
    </citation>
    <scope>NUCLEOTIDE SEQUENCE [LARGE SCALE GENOMIC DNA]</scope>
    <source>
        <strain evidence="4 5">NIH1002</strain>
    </source>
</reference>
<dbReference type="PANTHER" id="PTHR24347">
    <property type="entry name" value="SERINE/THREONINE-PROTEIN KINASE"/>
    <property type="match status" value="1"/>
</dbReference>
<dbReference type="SUPFAM" id="SSF49879">
    <property type="entry name" value="SMAD/FHA domain"/>
    <property type="match status" value="1"/>
</dbReference>
<dbReference type="InterPro" id="IPR000719">
    <property type="entry name" value="Prot_kinase_dom"/>
</dbReference>
<comment type="similarity">
    <text evidence="1">Belongs to the protein kinase superfamily. CAMK Ser/Thr protein kinase family. CHEK2 subfamily.</text>
</comment>
<keyword evidence="5" id="KW-1185">Reference proteome</keyword>
<dbReference type="Gene3D" id="1.10.510.10">
    <property type="entry name" value="Transferase(Phosphotransferase) domain 1"/>
    <property type="match status" value="1"/>
</dbReference>
<evidence type="ECO:0000259" key="2">
    <source>
        <dbReference type="PROSITE" id="PS50006"/>
    </source>
</evidence>
<organism evidence="4 5">
    <name type="scientific">Mucor velutinosus</name>
    <dbReference type="NCBI Taxonomy" id="708070"/>
    <lineage>
        <taxon>Eukaryota</taxon>
        <taxon>Fungi</taxon>
        <taxon>Fungi incertae sedis</taxon>
        <taxon>Mucoromycota</taxon>
        <taxon>Mucoromycotina</taxon>
        <taxon>Mucoromycetes</taxon>
        <taxon>Mucorales</taxon>
        <taxon>Mucorineae</taxon>
        <taxon>Mucoraceae</taxon>
        <taxon>Mucor</taxon>
    </lineage>
</organism>
<dbReference type="PROSITE" id="PS50011">
    <property type="entry name" value="PROTEIN_KINASE_DOM"/>
    <property type="match status" value="1"/>
</dbReference>
<dbReference type="InterPro" id="IPR011009">
    <property type="entry name" value="Kinase-like_dom_sf"/>
</dbReference>
<dbReference type="InterPro" id="IPR008271">
    <property type="entry name" value="Ser/Thr_kinase_AS"/>
</dbReference>
<dbReference type="GO" id="GO:0005524">
    <property type="term" value="F:ATP binding"/>
    <property type="evidence" value="ECO:0007669"/>
    <property type="project" value="InterPro"/>
</dbReference>
<dbReference type="Pfam" id="PF00498">
    <property type="entry name" value="FHA"/>
    <property type="match status" value="1"/>
</dbReference>
<dbReference type="EMBL" id="JASEJX010000015">
    <property type="protein sequence ID" value="KAK4514637.1"/>
    <property type="molecule type" value="Genomic_DNA"/>
</dbReference>
<feature type="domain" description="FHA" evidence="2">
    <location>
        <begin position="49"/>
        <end position="104"/>
    </location>
</feature>
<evidence type="ECO:0008006" key="6">
    <source>
        <dbReference type="Google" id="ProtNLM"/>
    </source>
</evidence>
<evidence type="ECO:0000259" key="3">
    <source>
        <dbReference type="PROSITE" id="PS50011"/>
    </source>
</evidence>
<dbReference type="SMART" id="SM00220">
    <property type="entry name" value="S_TKc"/>
    <property type="match status" value="1"/>
</dbReference>
<dbReference type="PROSITE" id="PS50006">
    <property type="entry name" value="FHA_DOMAIN"/>
    <property type="match status" value="1"/>
</dbReference>
<dbReference type="InterPro" id="IPR008984">
    <property type="entry name" value="SMAD_FHA_dom_sf"/>
</dbReference>
<evidence type="ECO:0000256" key="1">
    <source>
        <dbReference type="ARBA" id="ARBA00005575"/>
    </source>
</evidence>
<comment type="caution">
    <text evidence="4">The sequence shown here is derived from an EMBL/GenBank/DDBJ whole genome shotgun (WGS) entry which is preliminary data.</text>
</comment>
<dbReference type="SUPFAM" id="SSF56112">
    <property type="entry name" value="Protein kinase-like (PK-like)"/>
    <property type="match status" value="1"/>
</dbReference>
<proteinExistence type="inferred from homology"/>
<evidence type="ECO:0000313" key="4">
    <source>
        <dbReference type="EMBL" id="KAK4514637.1"/>
    </source>
</evidence>
<feature type="domain" description="Protein kinase" evidence="3">
    <location>
        <begin position="167"/>
        <end position="437"/>
    </location>
</feature>
<dbReference type="RefSeq" id="XP_064681303.1">
    <property type="nucleotide sequence ID" value="XM_064821617.1"/>
</dbReference>
<dbReference type="Pfam" id="PF00069">
    <property type="entry name" value="Pkinase"/>
    <property type="match status" value="1"/>
</dbReference>
<dbReference type="GO" id="GO:0004672">
    <property type="term" value="F:protein kinase activity"/>
    <property type="evidence" value="ECO:0007669"/>
    <property type="project" value="InterPro"/>
</dbReference>
<protein>
    <recommendedName>
        <fullName evidence="6">Non-specific serine/threonine protein kinase</fullName>
    </recommendedName>
</protein>
<sequence length="526" mass="59821">MKQLLGVLRGVNKNNQSFGETQQYRIRTTMPESANQRTLVVSIEEGTLYRIGKDEGSDIRINIEDLICDTHCVIASASDSLNSVPNVYLTDTSTTGTYLDACLIGQNKTVLLYSGCIISFASMHINLQYTQYAVDDERFPALAMTFQPGYLSSPIQQENTGREISIRSTKKDIGSGNQSFILLAYDKDNPNCQLACKYTNLRGSCLKPWVIRAYKTEIKILKSNKHPNVLSLVALHENQEEVFAFSPLYYGGSLQERLNNSDPRLNQMNERNATFLINQLFAGLDYLHDKDIIHCDLKPSNILLSDRYTDRPRLVIADFGHSMQKSNKPKTWPEDWGTLAYHAPEMVQLKEFSDKVDSWAAGIIFYQMLVGNHPFDSCEARSLEEAIVMQEIELSPAIFTNISPPSRQIIAQLTQKNQHQRPTIKQAMQIKTLFSWFVGDDKVANDHYLREREQWFGEAEWLSSPPKCTKQHTVQDDNVGLPEAVETIKKYRNPSDSNTFLHAKQTGLSAYGHTLVNRLNRQTIRY</sequence>
<dbReference type="AlphaFoldDB" id="A0AAN7DBY2"/>
<gene>
    <name evidence="4" type="ORF">ATC70_002238</name>
</gene>
<evidence type="ECO:0000313" key="5">
    <source>
        <dbReference type="Proteomes" id="UP001304243"/>
    </source>
</evidence>
<name>A0AAN7DBY2_9FUNG</name>
<dbReference type="GeneID" id="89945940"/>
<accession>A0AAN7DBY2</accession>
<dbReference type="Gene3D" id="2.60.200.20">
    <property type="match status" value="1"/>
</dbReference>